<accession>A0A5N5K324</accession>
<evidence type="ECO:0000313" key="3">
    <source>
        <dbReference type="Proteomes" id="UP000327468"/>
    </source>
</evidence>
<dbReference type="Proteomes" id="UP000327468">
    <property type="component" value="Chromosome 25"/>
</dbReference>
<name>A0A5N5K324_PANHP</name>
<comment type="caution">
    <text evidence="2">The sequence shown here is derived from an EMBL/GenBank/DDBJ whole genome shotgun (WGS) entry which is preliminary data.</text>
</comment>
<gene>
    <name evidence="2" type="ORF">PHYPO_G00145060</name>
</gene>
<feature type="region of interest" description="Disordered" evidence="1">
    <location>
        <begin position="1"/>
        <end position="26"/>
    </location>
</feature>
<evidence type="ECO:0000256" key="1">
    <source>
        <dbReference type="SAM" id="MobiDB-lite"/>
    </source>
</evidence>
<protein>
    <submittedName>
        <fullName evidence="2">Uncharacterized protein</fullName>
    </submittedName>
</protein>
<evidence type="ECO:0000313" key="2">
    <source>
        <dbReference type="EMBL" id="KAB5525859.1"/>
    </source>
</evidence>
<organism evidence="2 3">
    <name type="scientific">Pangasianodon hypophthalmus</name>
    <name type="common">Striped catfish</name>
    <name type="synonym">Helicophagus hypophthalmus</name>
    <dbReference type="NCBI Taxonomy" id="310915"/>
    <lineage>
        <taxon>Eukaryota</taxon>
        <taxon>Metazoa</taxon>
        <taxon>Chordata</taxon>
        <taxon>Craniata</taxon>
        <taxon>Vertebrata</taxon>
        <taxon>Euteleostomi</taxon>
        <taxon>Actinopterygii</taxon>
        <taxon>Neopterygii</taxon>
        <taxon>Teleostei</taxon>
        <taxon>Ostariophysi</taxon>
        <taxon>Siluriformes</taxon>
        <taxon>Pangasiidae</taxon>
        <taxon>Pangasianodon</taxon>
    </lineage>
</organism>
<sequence>MRQTSFNQSVNPAVDETHNGARRRKNHGNMMECVCLSSGIRNVSSGFNAPLPVGGGCSLKLGTHEAHLPSSSHLFSLIPSRRNNMLSNKIMIAQ</sequence>
<dbReference type="AlphaFoldDB" id="A0A5N5K324"/>
<dbReference type="EMBL" id="VFJC01000026">
    <property type="protein sequence ID" value="KAB5525859.1"/>
    <property type="molecule type" value="Genomic_DNA"/>
</dbReference>
<feature type="compositionally biased region" description="Polar residues" evidence="1">
    <location>
        <begin position="1"/>
        <end position="11"/>
    </location>
</feature>
<proteinExistence type="predicted"/>
<reference evidence="2 3" key="1">
    <citation type="submission" date="2019-06" db="EMBL/GenBank/DDBJ databases">
        <title>A chromosome-scale genome assembly of the striped catfish, Pangasianodon hypophthalmus.</title>
        <authorList>
            <person name="Wen M."/>
            <person name="Zahm M."/>
            <person name="Roques C."/>
            <person name="Cabau C."/>
            <person name="Klopp C."/>
            <person name="Donnadieu C."/>
            <person name="Jouanno E."/>
            <person name="Avarre J.-C."/>
            <person name="Campet M."/>
            <person name="Ha T.T.T."/>
            <person name="Dugue R."/>
            <person name="Lampietro C."/>
            <person name="Louis A."/>
            <person name="Herpin A."/>
            <person name="Echchiki A."/>
            <person name="Berthelot C."/>
            <person name="Parey E."/>
            <person name="Roest-Crollius H."/>
            <person name="Braasch I."/>
            <person name="Postlethwait J."/>
            <person name="Bobe J."/>
            <person name="Montfort J."/>
            <person name="Bouchez O."/>
            <person name="Begum T."/>
            <person name="Schartl M."/>
            <person name="Guiguen Y."/>
        </authorList>
    </citation>
    <scope>NUCLEOTIDE SEQUENCE [LARGE SCALE GENOMIC DNA]</scope>
    <source>
        <strain evidence="2 3">Indonesia</strain>
        <tissue evidence="2">Blood</tissue>
    </source>
</reference>
<keyword evidence="3" id="KW-1185">Reference proteome</keyword>